<comment type="caution">
    <text evidence="1">The sequence shown here is derived from an EMBL/GenBank/DDBJ whole genome shotgun (WGS) entry which is preliminary data.</text>
</comment>
<dbReference type="SUPFAM" id="SSF56784">
    <property type="entry name" value="HAD-like"/>
    <property type="match status" value="1"/>
</dbReference>
<keyword evidence="2" id="KW-1185">Reference proteome</keyword>
<name>A0ABT7A1J2_9ACTN</name>
<dbReference type="RefSeq" id="WP_274040590.1">
    <property type="nucleotide sequence ID" value="NZ_JANCPR020000027.1"/>
</dbReference>
<dbReference type="InterPro" id="IPR006439">
    <property type="entry name" value="HAD-SF_hydro_IA"/>
</dbReference>
<accession>A0ABT7A1J2</accession>
<dbReference type="EMBL" id="JANCPR020000027">
    <property type="protein sequence ID" value="MDJ1135190.1"/>
    <property type="molecule type" value="Genomic_DNA"/>
</dbReference>
<dbReference type="CDD" id="cd02603">
    <property type="entry name" value="HAD_sEH-N_like"/>
    <property type="match status" value="1"/>
</dbReference>
<gene>
    <name evidence="1" type="ORF">NMN56_025155</name>
</gene>
<proteinExistence type="predicted"/>
<dbReference type="Pfam" id="PF00702">
    <property type="entry name" value="Hydrolase"/>
    <property type="match status" value="1"/>
</dbReference>
<evidence type="ECO:0000313" key="2">
    <source>
        <dbReference type="Proteomes" id="UP001214441"/>
    </source>
</evidence>
<organism evidence="1 2">
    <name type="scientific">Streptomyces iconiensis</name>
    <dbReference type="NCBI Taxonomy" id="1384038"/>
    <lineage>
        <taxon>Bacteria</taxon>
        <taxon>Bacillati</taxon>
        <taxon>Actinomycetota</taxon>
        <taxon>Actinomycetes</taxon>
        <taxon>Kitasatosporales</taxon>
        <taxon>Streptomycetaceae</taxon>
        <taxon>Streptomyces</taxon>
    </lineage>
</organism>
<dbReference type="PANTHER" id="PTHR43611">
    <property type="entry name" value="ALPHA-D-GLUCOSE 1-PHOSPHATE PHOSPHATASE"/>
    <property type="match status" value="1"/>
</dbReference>
<dbReference type="InterPro" id="IPR023214">
    <property type="entry name" value="HAD_sf"/>
</dbReference>
<sequence length="202" mass="21280">MNGSPPGSALLCDLGGVVVRDALPGMVAKWAPRLGISEQALISAVFAGNDDTVLVGRMSEPEWWDVVRERLDVNEETVAEIRRDLTGNPVWDHALVDAVAALRGRVGTAFVSNAWPHTRTGLAELLAVADHAVLSYEVGVAKPDPRIYTHALELLGVPASAALFVDDSARNVAAAQALGMTGHLHTEAAGTLAAVESFTRAT</sequence>
<dbReference type="InterPro" id="IPR023198">
    <property type="entry name" value="PGP-like_dom2"/>
</dbReference>
<dbReference type="Proteomes" id="UP001214441">
    <property type="component" value="Unassembled WGS sequence"/>
</dbReference>
<dbReference type="Gene3D" id="3.40.50.1000">
    <property type="entry name" value="HAD superfamily/HAD-like"/>
    <property type="match status" value="1"/>
</dbReference>
<protein>
    <submittedName>
        <fullName evidence="1">HAD family phosphatase</fullName>
    </submittedName>
</protein>
<dbReference type="NCBIfam" id="TIGR01509">
    <property type="entry name" value="HAD-SF-IA-v3"/>
    <property type="match status" value="1"/>
</dbReference>
<reference evidence="1 2" key="1">
    <citation type="submission" date="2023-05" db="EMBL/GenBank/DDBJ databases">
        <title>Streptantibioticus silvisoli sp. nov., acidotolerant actinomycetes 1 from pine litter.</title>
        <authorList>
            <person name="Swiecimska M."/>
            <person name="Golinska P."/>
            <person name="Sangal V."/>
            <person name="Wachnowicz B."/>
            <person name="Goodfellow M."/>
        </authorList>
    </citation>
    <scope>NUCLEOTIDE SEQUENCE [LARGE SCALE GENOMIC DNA]</scope>
    <source>
        <strain evidence="1 2">DSM 42109</strain>
    </source>
</reference>
<dbReference type="InterPro" id="IPR036412">
    <property type="entry name" value="HAD-like_sf"/>
</dbReference>
<dbReference type="PRINTS" id="PR00413">
    <property type="entry name" value="HADHALOGNASE"/>
</dbReference>
<dbReference type="Gene3D" id="1.10.150.240">
    <property type="entry name" value="Putative phosphatase, domain 2"/>
    <property type="match status" value="1"/>
</dbReference>
<dbReference type="PANTHER" id="PTHR43611:SF3">
    <property type="entry name" value="FLAVIN MONONUCLEOTIDE HYDROLASE 1, CHLOROPLATIC"/>
    <property type="match status" value="1"/>
</dbReference>
<evidence type="ECO:0000313" key="1">
    <source>
        <dbReference type="EMBL" id="MDJ1135190.1"/>
    </source>
</evidence>